<feature type="non-terminal residue" evidence="1">
    <location>
        <position position="144"/>
    </location>
</feature>
<name>A0A0B6Z2B9_9EUPU</name>
<organism evidence="1">
    <name type="scientific">Arion vulgaris</name>
    <dbReference type="NCBI Taxonomy" id="1028688"/>
    <lineage>
        <taxon>Eukaryota</taxon>
        <taxon>Metazoa</taxon>
        <taxon>Spiralia</taxon>
        <taxon>Lophotrochozoa</taxon>
        <taxon>Mollusca</taxon>
        <taxon>Gastropoda</taxon>
        <taxon>Heterobranchia</taxon>
        <taxon>Euthyneura</taxon>
        <taxon>Panpulmonata</taxon>
        <taxon>Eupulmonata</taxon>
        <taxon>Stylommatophora</taxon>
        <taxon>Helicina</taxon>
        <taxon>Arionoidea</taxon>
        <taxon>Arionidae</taxon>
        <taxon>Arion</taxon>
    </lineage>
</organism>
<protein>
    <submittedName>
        <fullName evidence="1">Uncharacterized protein</fullName>
    </submittedName>
</protein>
<dbReference type="EMBL" id="HACG01015667">
    <property type="protein sequence ID" value="CEK62532.1"/>
    <property type="molecule type" value="Transcribed_RNA"/>
</dbReference>
<gene>
    <name evidence="1" type="primary">ORF45423</name>
</gene>
<dbReference type="AlphaFoldDB" id="A0A0B6Z2B9"/>
<evidence type="ECO:0000313" key="1">
    <source>
        <dbReference type="EMBL" id="CEK62532.1"/>
    </source>
</evidence>
<accession>A0A0B6Z2B9</accession>
<sequence length="144" mass="16067">GADISEHVFDTSVWDRVIDRVNSWTRIWTSTSAEEMVVSWGSVVTKTLLMIVEKMPGTGQALTYIDAVLNLIKVQVDQLNGGYVVLYNYTNVNIILRLLESSPEAVQTLLYTIITEPAKTAKWSEAFQSMNTFCNTPASDIMSV</sequence>
<proteinExistence type="predicted"/>
<feature type="non-terminal residue" evidence="1">
    <location>
        <position position="1"/>
    </location>
</feature>
<reference evidence="1" key="1">
    <citation type="submission" date="2014-12" db="EMBL/GenBank/DDBJ databases">
        <title>Insight into the proteome of Arion vulgaris.</title>
        <authorList>
            <person name="Aradska J."/>
            <person name="Bulat T."/>
            <person name="Smidak R."/>
            <person name="Sarate P."/>
            <person name="Gangsoo J."/>
            <person name="Sialana F."/>
            <person name="Bilban M."/>
            <person name="Lubec G."/>
        </authorList>
    </citation>
    <scope>NUCLEOTIDE SEQUENCE</scope>
    <source>
        <tissue evidence="1">Skin</tissue>
    </source>
</reference>